<keyword evidence="2" id="KW-0687">Ribonucleoprotein</keyword>
<accession>A0A1G4NW07</accession>
<dbReference type="PANTHER" id="PTHR47559">
    <property type="entry name" value="OS03G0844900 PROTEIN"/>
    <property type="match status" value="1"/>
</dbReference>
<feature type="domain" description="S1 motif" evidence="1">
    <location>
        <begin position="186"/>
        <end position="254"/>
    </location>
</feature>
<dbReference type="PANTHER" id="PTHR47559:SF1">
    <property type="entry name" value="OS03G0844900 PROTEIN"/>
    <property type="match status" value="1"/>
</dbReference>
<proteinExistence type="predicted"/>
<dbReference type="SUPFAM" id="SSF50249">
    <property type="entry name" value="Nucleic acid-binding proteins"/>
    <property type="match status" value="3"/>
</dbReference>
<dbReference type="SMART" id="SM00316">
    <property type="entry name" value="S1"/>
    <property type="match status" value="3"/>
</dbReference>
<dbReference type="InterPro" id="IPR012340">
    <property type="entry name" value="NA-bd_OB-fold"/>
</dbReference>
<feature type="domain" description="S1 motif" evidence="1">
    <location>
        <begin position="107"/>
        <end position="172"/>
    </location>
</feature>
<keyword evidence="2" id="KW-0689">Ribosomal protein</keyword>
<dbReference type="GO" id="GO:0005840">
    <property type="term" value="C:ribosome"/>
    <property type="evidence" value="ECO:0007669"/>
    <property type="project" value="UniProtKB-KW"/>
</dbReference>
<dbReference type="GeneID" id="30000920"/>
<dbReference type="Pfam" id="PF00575">
    <property type="entry name" value="S1"/>
    <property type="match status" value="2"/>
</dbReference>
<dbReference type="InterPro" id="IPR003029">
    <property type="entry name" value="S1_domain"/>
</dbReference>
<name>A0A1G4NW07_9FLOR</name>
<dbReference type="GO" id="GO:0003676">
    <property type="term" value="F:nucleic acid binding"/>
    <property type="evidence" value="ECO:0007669"/>
    <property type="project" value="InterPro"/>
</dbReference>
<evidence type="ECO:0000259" key="1">
    <source>
        <dbReference type="PROSITE" id="PS50126"/>
    </source>
</evidence>
<organism evidence="2">
    <name type="scientific">Liagoropsis maxima</name>
    <dbReference type="NCBI Taxonomy" id="1653392"/>
    <lineage>
        <taxon>Eukaryota</taxon>
        <taxon>Rhodophyta</taxon>
        <taxon>Florideophyceae</taxon>
        <taxon>Nemaliophycidae</taxon>
        <taxon>Nemaliales</taxon>
        <taxon>Liagoraceae</taxon>
        <taxon>Liagoropsis</taxon>
    </lineage>
</organism>
<dbReference type="EMBL" id="LT622870">
    <property type="protein sequence ID" value="SCW22871.1"/>
    <property type="molecule type" value="Genomic_DNA"/>
</dbReference>
<reference evidence="2" key="1">
    <citation type="submission" date="2016-10" db="EMBL/GenBank/DDBJ databases">
        <title>Chloroplast genomes as a tool to resolve red algal phylogenies: a case study in the Nemaliales.</title>
        <authorList>
            <person name="Costa J.F."/>
            <person name="Lin S.M."/>
            <person name="Macaya E.C."/>
            <person name="Fernandez-Garcia C."/>
            <person name="Verbruggen H."/>
        </authorList>
    </citation>
    <scope>NUCLEOTIDE SEQUENCE</scope>
    <source>
        <strain evidence="2">J.0256</strain>
    </source>
</reference>
<dbReference type="PROSITE" id="PS50126">
    <property type="entry name" value="S1"/>
    <property type="match status" value="3"/>
</dbReference>
<evidence type="ECO:0000313" key="2">
    <source>
        <dbReference type="EMBL" id="SCW22871.1"/>
    </source>
</evidence>
<dbReference type="AlphaFoldDB" id="A0A1G4NW07"/>
<dbReference type="InterPro" id="IPR052757">
    <property type="entry name" value="Ribosomal_protein_S1"/>
</dbReference>
<protein>
    <submittedName>
        <fullName evidence="2">Ribosomal protein S1</fullName>
    </submittedName>
</protein>
<sequence>MSFTHKKFAQVLNQYQYTFHTGDIIAGTIFSEETEGFLVDIGNQTAGYLPKAELFLTHISSEDIKINETQEFFILAHNLEAKQLILSLKRLKYIRAWDRIKQLKNEDITLEAHVRGSNKGGLLIEIEEIQGFIPNSHLCYTTQNKKNFINKNILCKFLVADEQTNQLILSNRCAITEKLMQKIKVGDLITAEVIKVTSFGIFFNIYSIPALLHKSEIENAYSNNMNNIFSKGKKCALIIMHIDSKQGRISVSMTRN</sequence>
<reference evidence="2" key="2">
    <citation type="submission" date="2016-10" db="EMBL/GenBank/DDBJ databases">
        <authorList>
            <person name="de Groot N.N."/>
        </authorList>
    </citation>
    <scope>NUCLEOTIDE SEQUENCE</scope>
    <source>
        <strain evidence="2">J.0256</strain>
    </source>
</reference>
<keyword evidence="2" id="KW-0934">Plastid</keyword>
<keyword evidence="2" id="KW-0150">Chloroplast</keyword>
<geneLocation type="chloroplast" evidence="2"/>
<dbReference type="Gene3D" id="2.40.50.140">
    <property type="entry name" value="Nucleic acid-binding proteins"/>
    <property type="match status" value="3"/>
</dbReference>
<dbReference type="RefSeq" id="YP_009314617.1">
    <property type="nucleotide sequence ID" value="NC_031662.1"/>
</dbReference>
<feature type="domain" description="S1 motif" evidence="1">
    <location>
        <begin position="22"/>
        <end position="89"/>
    </location>
</feature>
<dbReference type="InterPro" id="IPR035104">
    <property type="entry name" value="Ribosomal_protein_S1-like"/>
</dbReference>
<gene>
    <name evidence="2" type="primary">rps1</name>
    <name evidence="2" type="ORF">J0256_227</name>
</gene>
<dbReference type="PRINTS" id="PR00681">
    <property type="entry name" value="RIBOSOMALS1"/>
</dbReference>